<proteinExistence type="predicted"/>
<protein>
    <submittedName>
        <fullName evidence="1">Uncharacterized protein</fullName>
    </submittedName>
</protein>
<gene>
    <name evidence="1" type="primary">81</name>
    <name evidence="1" type="ORF">PBI_RICHIE_81</name>
</gene>
<dbReference type="GeneID" id="77931670"/>
<reference evidence="1 2" key="1">
    <citation type="submission" date="2018-09" db="EMBL/GenBank/DDBJ databases">
        <authorList>
            <person name="Rimple P.A."/>
            <person name="Stoner T.H."/>
            <person name="Garlena R.A."/>
            <person name="Russell D.A."/>
            <person name="Pope W.H."/>
            <person name="Jacobs-Sera D."/>
            <person name="Hatfull G.F."/>
        </authorList>
    </citation>
    <scope>NUCLEOTIDE SEQUENCE [LARGE SCALE GENOMIC DNA]</scope>
</reference>
<accession>A0A3G2KIV7</accession>
<organism evidence="1 2">
    <name type="scientific">Arthrobacter phage Richie</name>
    <dbReference type="NCBI Taxonomy" id="2419967"/>
    <lineage>
        <taxon>Viruses</taxon>
        <taxon>Duplodnaviria</taxon>
        <taxon>Heunggongvirae</taxon>
        <taxon>Uroviricota</taxon>
        <taxon>Caudoviricetes</taxon>
        <taxon>Richievirus</taxon>
        <taxon>Richievirus richie</taxon>
    </lineage>
</organism>
<sequence length="151" mass="17125">MSAAEPLEGQDTLPAEFPEPVMTADILIEQCIKEGLTQLAYFSRNLSIFDADGNRRDEDGNETDEARTLRIARGNMHLFSYLVDAVIVDLIQQIQGVNPTWADKAANDLHHRLEDGEYHSEMMWQWATQRGLDPEEITEKAKAQYAEKESS</sequence>
<keyword evidence="2" id="KW-1185">Reference proteome</keyword>
<dbReference type="KEGG" id="vg:77931670"/>
<evidence type="ECO:0000313" key="2">
    <source>
        <dbReference type="Proteomes" id="UP000269345"/>
    </source>
</evidence>
<evidence type="ECO:0000313" key="1">
    <source>
        <dbReference type="EMBL" id="AYN58907.1"/>
    </source>
</evidence>
<dbReference type="EMBL" id="MH834625">
    <property type="protein sequence ID" value="AYN58907.1"/>
    <property type="molecule type" value="Genomic_DNA"/>
</dbReference>
<name>A0A3G2KIV7_9CAUD</name>
<dbReference type="RefSeq" id="YP_010655802.1">
    <property type="nucleotide sequence ID" value="NC_070831.1"/>
</dbReference>
<dbReference type="Proteomes" id="UP000269345">
    <property type="component" value="Segment"/>
</dbReference>